<keyword evidence="4 5" id="KW-0472">Membrane</keyword>
<evidence type="ECO:0000313" key="7">
    <source>
        <dbReference type="EMBL" id="QHT24903.1"/>
    </source>
</evidence>
<dbReference type="Pfam" id="PF05241">
    <property type="entry name" value="EBP"/>
    <property type="match status" value="1"/>
</dbReference>
<evidence type="ECO:0000256" key="3">
    <source>
        <dbReference type="ARBA" id="ARBA00022989"/>
    </source>
</evidence>
<proteinExistence type="predicted"/>
<feature type="transmembrane region" description="Helical" evidence="5">
    <location>
        <begin position="145"/>
        <end position="163"/>
    </location>
</feature>
<comment type="subcellular location">
    <subcellularLocation>
        <location evidence="1">Membrane</location>
        <topology evidence="1">Multi-pass membrane protein</topology>
    </subcellularLocation>
</comment>
<keyword evidence="3 5" id="KW-1133">Transmembrane helix</keyword>
<evidence type="ECO:0000256" key="5">
    <source>
        <dbReference type="SAM" id="Phobius"/>
    </source>
</evidence>
<dbReference type="EMBL" id="MN739751">
    <property type="protein sequence ID" value="QHT24903.1"/>
    <property type="molecule type" value="Genomic_DNA"/>
</dbReference>
<evidence type="ECO:0000256" key="4">
    <source>
        <dbReference type="ARBA" id="ARBA00023136"/>
    </source>
</evidence>
<reference evidence="7" key="1">
    <citation type="journal article" date="2020" name="Nature">
        <title>Giant virus diversity and host interactions through global metagenomics.</title>
        <authorList>
            <person name="Schulz F."/>
            <person name="Roux S."/>
            <person name="Paez-Espino D."/>
            <person name="Jungbluth S."/>
            <person name="Walsh D.A."/>
            <person name="Denef V.J."/>
            <person name="McMahon K.D."/>
            <person name="Konstantinidis K.T."/>
            <person name="Eloe-Fadrosh E.A."/>
            <person name="Kyrpides N.C."/>
            <person name="Woyke T."/>
        </authorList>
    </citation>
    <scope>NUCLEOTIDE SEQUENCE</scope>
    <source>
        <strain evidence="7">GVMAG-M-3300023179-150</strain>
    </source>
</reference>
<feature type="transmembrane region" description="Helical" evidence="5">
    <location>
        <begin position="37"/>
        <end position="60"/>
    </location>
</feature>
<feature type="transmembrane region" description="Helical" evidence="5">
    <location>
        <begin position="183"/>
        <end position="201"/>
    </location>
</feature>
<dbReference type="GO" id="GO:0016020">
    <property type="term" value="C:membrane"/>
    <property type="evidence" value="ECO:0007669"/>
    <property type="project" value="UniProtKB-SubCell"/>
</dbReference>
<name>A0A6C0E929_9ZZZZ</name>
<accession>A0A6C0E929</accession>
<organism evidence="7">
    <name type="scientific">viral metagenome</name>
    <dbReference type="NCBI Taxonomy" id="1070528"/>
    <lineage>
        <taxon>unclassified sequences</taxon>
        <taxon>metagenomes</taxon>
        <taxon>organismal metagenomes</taxon>
    </lineage>
</organism>
<dbReference type="AlphaFoldDB" id="A0A6C0E929"/>
<evidence type="ECO:0000256" key="1">
    <source>
        <dbReference type="ARBA" id="ARBA00004141"/>
    </source>
</evidence>
<evidence type="ECO:0000259" key="6">
    <source>
        <dbReference type="Pfam" id="PF05241"/>
    </source>
</evidence>
<feature type="transmembrane region" description="Helical" evidence="5">
    <location>
        <begin position="115"/>
        <end position="133"/>
    </location>
</feature>
<feature type="domain" description="EXPERA" evidence="6">
    <location>
        <begin position="93"/>
        <end position="201"/>
    </location>
</feature>
<protein>
    <recommendedName>
        <fullName evidence="6">EXPERA domain-containing protein</fullName>
    </recommendedName>
</protein>
<feature type="transmembrane region" description="Helical" evidence="5">
    <location>
        <begin position="6"/>
        <end position="25"/>
    </location>
</feature>
<dbReference type="InterPro" id="IPR033118">
    <property type="entry name" value="EXPERA"/>
</dbReference>
<evidence type="ECO:0000256" key="2">
    <source>
        <dbReference type="ARBA" id="ARBA00022692"/>
    </source>
</evidence>
<keyword evidence="2 5" id="KW-0812">Transmembrane</keyword>
<sequence>MKLLGYQWLLLIILLTVILAQYLSVKVGFCWFKISPLMCFILYFWILFNLLICFWELLIIEHKNKLEYPKYNFYLTEYTLTDLISTKFWIDGWNQYLKADPRYGDPTSPVFRYELFNVLVSCIPSIYVIYHLISPKAAIKQNEIYNVFFFYSLLQLAGVIFYFESYFRKYGTQYIGLNHLEETAYLFISLLWVIFPLYLIWPL</sequence>